<dbReference type="Pfam" id="PF00596">
    <property type="entry name" value="Aldolase_II"/>
    <property type="match status" value="1"/>
</dbReference>
<protein>
    <submittedName>
        <fullName evidence="2">Aldolase</fullName>
    </submittedName>
</protein>
<dbReference type="InterPro" id="IPR001303">
    <property type="entry name" value="Aldolase_II/adducin_N"/>
</dbReference>
<organism evidence="2 3">
    <name type="scientific">Labrys miyagiensis</name>
    <dbReference type="NCBI Taxonomy" id="346912"/>
    <lineage>
        <taxon>Bacteria</taxon>
        <taxon>Pseudomonadati</taxon>
        <taxon>Pseudomonadota</taxon>
        <taxon>Alphaproteobacteria</taxon>
        <taxon>Hyphomicrobiales</taxon>
        <taxon>Xanthobacteraceae</taxon>
        <taxon>Labrys</taxon>
    </lineage>
</organism>
<keyword evidence="3" id="KW-1185">Reference proteome</keyword>
<dbReference type="SUPFAM" id="SSF53639">
    <property type="entry name" value="AraD/HMP-PK domain-like"/>
    <property type="match status" value="1"/>
</dbReference>
<proteinExistence type="predicted"/>
<evidence type="ECO:0000313" key="3">
    <source>
        <dbReference type="Proteomes" id="UP001156882"/>
    </source>
</evidence>
<feature type="domain" description="Class II aldolase/adducin N-terminal" evidence="1">
    <location>
        <begin position="13"/>
        <end position="205"/>
    </location>
</feature>
<dbReference type="Proteomes" id="UP001156882">
    <property type="component" value="Unassembled WGS sequence"/>
</dbReference>
<name>A0ABQ6CB87_9HYPH</name>
<dbReference type="Gene3D" id="3.40.225.10">
    <property type="entry name" value="Class II aldolase/adducin N-terminal domain"/>
    <property type="match status" value="1"/>
</dbReference>
<comment type="caution">
    <text evidence="2">The sequence shown here is derived from an EMBL/GenBank/DDBJ whole genome shotgun (WGS) entry which is preliminary data.</text>
</comment>
<dbReference type="SMART" id="SM01007">
    <property type="entry name" value="Aldolase_II"/>
    <property type="match status" value="1"/>
</dbReference>
<reference evidence="3" key="1">
    <citation type="journal article" date="2019" name="Int. J. Syst. Evol. Microbiol.">
        <title>The Global Catalogue of Microorganisms (GCM) 10K type strain sequencing project: providing services to taxonomists for standard genome sequencing and annotation.</title>
        <authorList>
            <consortium name="The Broad Institute Genomics Platform"/>
            <consortium name="The Broad Institute Genome Sequencing Center for Infectious Disease"/>
            <person name="Wu L."/>
            <person name="Ma J."/>
        </authorList>
    </citation>
    <scope>NUCLEOTIDE SEQUENCE [LARGE SCALE GENOMIC DNA]</scope>
    <source>
        <strain evidence="3">NBRC 101365</strain>
    </source>
</reference>
<sequence>MTHPMAANSEFQALNAFSATLGQNSDRTQAAGGNTSLKHDGAMWIKASGTWLAHALERDIMVPVVLADFLAALADKDPRAETAVDFVDQARNSLNLRPSIETSVHAVIPHAVVAHIHCVETLAHAVQPGCEAEIARRFATLGDVASAFVPYCRPGVPLSEEILARSTPATNVLILGNHGLVVSGASVAEVEDRLNRVCQALALPHRPAQEADLGKLAAIVAGTNYRLPANPIVHGVALDPVSAGHVRGGSLYPDHVVFLGPGVIETDDIAAGEAIRKPEAKDGPPPMLVLPGLGIVLHRRTTTAADALALCLWNVASRLPAGAAIQRLTPEQDYQLTHWEAEKYRQALDAKAKAS</sequence>
<dbReference type="InterPro" id="IPR036409">
    <property type="entry name" value="Aldolase_II/adducin_N_sf"/>
</dbReference>
<gene>
    <name evidence="2" type="ORF">GCM10007874_00890</name>
</gene>
<evidence type="ECO:0000313" key="2">
    <source>
        <dbReference type="EMBL" id="GLS17074.1"/>
    </source>
</evidence>
<evidence type="ECO:0000259" key="1">
    <source>
        <dbReference type="SMART" id="SM01007"/>
    </source>
</evidence>
<accession>A0ABQ6CB87</accession>
<dbReference type="EMBL" id="BSPC01000004">
    <property type="protein sequence ID" value="GLS17074.1"/>
    <property type="molecule type" value="Genomic_DNA"/>
</dbReference>
<dbReference type="RefSeq" id="WP_284309907.1">
    <property type="nucleotide sequence ID" value="NZ_BSPC01000004.1"/>
</dbReference>